<evidence type="ECO:0000313" key="1">
    <source>
        <dbReference type="EMBL" id="KAA8896051.1"/>
    </source>
</evidence>
<keyword evidence="1" id="KW-0223">Dioxygenase</keyword>
<protein>
    <submittedName>
        <fullName evidence="1">Putative phytanoyl-CoA dioxygenase</fullName>
    </submittedName>
</protein>
<reference evidence="1 2" key="1">
    <citation type="submission" date="2019-09" db="EMBL/GenBank/DDBJ databases">
        <title>Draft genome of the ectomycorrhizal ascomycete Sphaerosporella brunnea.</title>
        <authorList>
            <consortium name="DOE Joint Genome Institute"/>
            <person name="Benucci G.M."/>
            <person name="Marozzi G."/>
            <person name="Antonielli L."/>
            <person name="Sanchez S."/>
            <person name="Marco P."/>
            <person name="Wang X."/>
            <person name="Falini L.B."/>
            <person name="Barry K."/>
            <person name="Haridas S."/>
            <person name="Lipzen A."/>
            <person name="Labutti K."/>
            <person name="Grigoriev I.V."/>
            <person name="Murat C."/>
            <person name="Martin F."/>
            <person name="Albertini E."/>
            <person name="Donnini D."/>
            <person name="Bonito G."/>
        </authorList>
    </citation>
    <scope>NUCLEOTIDE SEQUENCE [LARGE SCALE GENOMIC DNA]</scope>
    <source>
        <strain evidence="1 2">Sb_GMNB300</strain>
    </source>
</reference>
<dbReference type="InterPro" id="IPR051961">
    <property type="entry name" value="Fungal_Metabolite_Diox"/>
</dbReference>
<dbReference type="OrthoDB" id="407832at2759"/>
<dbReference type="PANTHER" id="PTHR37563:SF2">
    <property type="entry name" value="PHYTANOYL-COA DIOXYGENASE FAMILY PROTEIN (AFU_ORTHOLOGUE AFUA_2G03330)"/>
    <property type="match status" value="1"/>
</dbReference>
<accession>A0A5J5ELJ0</accession>
<dbReference type="SUPFAM" id="SSF51197">
    <property type="entry name" value="Clavaminate synthase-like"/>
    <property type="match status" value="1"/>
</dbReference>
<dbReference type="InParanoid" id="A0A5J5ELJ0"/>
<keyword evidence="2" id="KW-1185">Reference proteome</keyword>
<gene>
    <name evidence="1" type="ORF">FN846DRAFT_296791</name>
</gene>
<dbReference type="InterPro" id="IPR008775">
    <property type="entry name" value="Phytyl_CoA_dOase-like"/>
</dbReference>
<sequence length="301" mass="33394">MPVEVRVTKITPSAAEISAGKFTPQNVEKALTALHHDGLVVLENVVDLENLEKLNQVMINDAVTLCSRGDDSPFNYHKGNIQQDPPLSDELFYEDIYLNTFAIQVTTAILGPRPKMTFISGNTAMSRSDKSQPVHSDADFAHPTIPFAFVVNVPLIDFSPINGSTEVWLGTHVGAGPHQQSSLHGDRQSGAIIPEHLEARRGISPPLQPEISRGSIVVRDLRLWHCGKPNATDDIRVMLAMIHFAPWYRNPMKLKMPAVGEVKNRIIERDEVLEVPAEWVKGEIDHLAVKFGNAYDFDQSP</sequence>
<keyword evidence="1" id="KW-0560">Oxidoreductase</keyword>
<dbReference type="Pfam" id="PF05721">
    <property type="entry name" value="PhyH"/>
    <property type="match status" value="1"/>
</dbReference>
<dbReference type="Proteomes" id="UP000326924">
    <property type="component" value="Unassembled WGS sequence"/>
</dbReference>
<organism evidence="1 2">
    <name type="scientific">Sphaerosporella brunnea</name>
    <dbReference type="NCBI Taxonomy" id="1250544"/>
    <lineage>
        <taxon>Eukaryota</taxon>
        <taxon>Fungi</taxon>
        <taxon>Dikarya</taxon>
        <taxon>Ascomycota</taxon>
        <taxon>Pezizomycotina</taxon>
        <taxon>Pezizomycetes</taxon>
        <taxon>Pezizales</taxon>
        <taxon>Pyronemataceae</taxon>
        <taxon>Sphaerosporella</taxon>
    </lineage>
</organism>
<comment type="caution">
    <text evidence="1">The sequence shown here is derived from an EMBL/GenBank/DDBJ whole genome shotgun (WGS) entry which is preliminary data.</text>
</comment>
<proteinExistence type="predicted"/>
<dbReference type="GO" id="GO:0051213">
    <property type="term" value="F:dioxygenase activity"/>
    <property type="evidence" value="ECO:0007669"/>
    <property type="project" value="UniProtKB-KW"/>
</dbReference>
<dbReference type="PANTHER" id="PTHR37563">
    <property type="entry name" value="PHYTANOYL-COA DIOXYGENASE FAMILY PROTEIN (AFU_ORTHOLOGUE AFUA_2G03330)"/>
    <property type="match status" value="1"/>
</dbReference>
<dbReference type="EMBL" id="VXIS01000230">
    <property type="protein sequence ID" value="KAA8896051.1"/>
    <property type="molecule type" value="Genomic_DNA"/>
</dbReference>
<dbReference type="Gene3D" id="2.60.120.620">
    <property type="entry name" value="q2cbj1_9rhob like domain"/>
    <property type="match status" value="1"/>
</dbReference>
<name>A0A5J5ELJ0_9PEZI</name>
<dbReference type="AlphaFoldDB" id="A0A5J5ELJ0"/>
<evidence type="ECO:0000313" key="2">
    <source>
        <dbReference type="Proteomes" id="UP000326924"/>
    </source>
</evidence>